<feature type="transmembrane region" description="Helical" evidence="2">
    <location>
        <begin position="265"/>
        <end position="286"/>
    </location>
</feature>
<dbReference type="PANTHER" id="PTHR23542">
    <property type="match status" value="1"/>
</dbReference>
<proteinExistence type="predicted"/>
<sequence length="434" mass="43764">MSQDNDVRTAGADPLPGSGGTDPPPRLLRRPVPALFVATHLGRLPCGMAPLALLLAATADGGDLARGGQLATAYGLAAAVGQPLLGRLADRRGQYGPLVGGSVAAACVLTALALVGTGSWPGLLLAAAAGAASPPLEACLRVLLRATVPPSRLEAAYALDASLQELVYALGPGLVQLTAALLFPQAALLSTALFGLVGAVWLASSWPSRRWRPVPRSAQARGWRYGPLGSPGIRRLLLALLCIGGALGALNVAALAAAVRHDADWLAAALPMTLSGAGIVGGAVYHRRSRPGGKHRRCLPGGENHRRMLWLTGAFAVAWVPLPVLDPAPVAAVALVALPGVCFIPLLTVAYRLVDELAPPGRRTEANTWLVAAFGASVALGHLAGEAGGSYAVPACASAAAVAALGLLPGGGPAAPEASGAPRRRTGGAPRISP</sequence>
<dbReference type="SUPFAM" id="SSF103473">
    <property type="entry name" value="MFS general substrate transporter"/>
    <property type="match status" value="1"/>
</dbReference>
<keyword evidence="2" id="KW-0812">Transmembrane</keyword>
<feature type="region of interest" description="Disordered" evidence="1">
    <location>
        <begin position="412"/>
        <end position="434"/>
    </location>
</feature>
<dbReference type="EMBL" id="WEGJ01000015">
    <property type="protein sequence ID" value="MQY13828.1"/>
    <property type="molecule type" value="Genomic_DNA"/>
</dbReference>
<feature type="compositionally biased region" description="Low complexity" evidence="1">
    <location>
        <begin position="414"/>
        <end position="434"/>
    </location>
</feature>
<feature type="transmembrane region" description="Helical" evidence="2">
    <location>
        <begin position="236"/>
        <end position="259"/>
    </location>
</feature>
<feature type="transmembrane region" description="Helical" evidence="2">
    <location>
        <begin position="182"/>
        <end position="203"/>
    </location>
</feature>
<feature type="transmembrane region" description="Helical" evidence="2">
    <location>
        <begin position="331"/>
        <end position="354"/>
    </location>
</feature>
<dbReference type="RefSeq" id="WP_194292969.1">
    <property type="nucleotide sequence ID" value="NZ_WEGJ01000015.1"/>
</dbReference>
<accession>A0A7K0CK21</accession>
<evidence type="ECO:0000313" key="4">
    <source>
        <dbReference type="Proteomes" id="UP000466345"/>
    </source>
</evidence>
<dbReference type="InterPro" id="IPR036259">
    <property type="entry name" value="MFS_trans_sf"/>
</dbReference>
<evidence type="ECO:0008006" key="5">
    <source>
        <dbReference type="Google" id="ProtNLM"/>
    </source>
</evidence>
<feature type="transmembrane region" description="Helical" evidence="2">
    <location>
        <begin position="95"/>
        <end position="115"/>
    </location>
</feature>
<feature type="region of interest" description="Disordered" evidence="1">
    <location>
        <begin position="1"/>
        <end position="27"/>
    </location>
</feature>
<gene>
    <name evidence="3" type="ORF">SRB5_39840</name>
</gene>
<feature type="transmembrane region" description="Helical" evidence="2">
    <location>
        <begin position="307"/>
        <end position="325"/>
    </location>
</feature>
<dbReference type="AlphaFoldDB" id="A0A7K0CK21"/>
<dbReference type="InterPro" id="IPR011701">
    <property type="entry name" value="MFS"/>
</dbReference>
<keyword evidence="2" id="KW-0472">Membrane</keyword>
<comment type="caution">
    <text evidence="3">The sequence shown here is derived from an EMBL/GenBank/DDBJ whole genome shotgun (WGS) entry which is preliminary data.</text>
</comment>
<evidence type="ECO:0000313" key="3">
    <source>
        <dbReference type="EMBL" id="MQY13828.1"/>
    </source>
</evidence>
<protein>
    <recommendedName>
        <fullName evidence="5">MFS transporter</fullName>
    </recommendedName>
</protein>
<dbReference type="Pfam" id="PF07690">
    <property type="entry name" value="MFS_1"/>
    <property type="match status" value="1"/>
</dbReference>
<dbReference type="Gene3D" id="1.20.1250.20">
    <property type="entry name" value="MFS general substrate transporter like domains"/>
    <property type="match status" value="1"/>
</dbReference>
<dbReference type="Proteomes" id="UP000466345">
    <property type="component" value="Unassembled WGS sequence"/>
</dbReference>
<dbReference type="PANTHER" id="PTHR23542:SF1">
    <property type="entry name" value="MAJOR FACILITATOR SUPERFAMILY (MFS) PROFILE DOMAIN-CONTAINING PROTEIN"/>
    <property type="match status" value="1"/>
</dbReference>
<organism evidence="3 4">
    <name type="scientific">Streptomyces smaragdinus</name>
    <dbReference type="NCBI Taxonomy" id="2585196"/>
    <lineage>
        <taxon>Bacteria</taxon>
        <taxon>Bacillati</taxon>
        <taxon>Actinomycetota</taxon>
        <taxon>Actinomycetes</taxon>
        <taxon>Kitasatosporales</taxon>
        <taxon>Streptomycetaceae</taxon>
        <taxon>Streptomyces</taxon>
    </lineage>
</organism>
<keyword evidence="2" id="KW-1133">Transmembrane helix</keyword>
<keyword evidence="4" id="KW-1185">Reference proteome</keyword>
<name>A0A7K0CK21_9ACTN</name>
<evidence type="ECO:0000256" key="1">
    <source>
        <dbReference type="SAM" id="MobiDB-lite"/>
    </source>
</evidence>
<dbReference type="GO" id="GO:0022857">
    <property type="term" value="F:transmembrane transporter activity"/>
    <property type="evidence" value="ECO:0007669"/>
    <property type="project" value="InterPro"/>
</dbReference>
<reference evidence="3 4" key="1">
    <citation type="submission" date="2019-10" db="EMBL/GenBank/DDBJ databases">
        <title>Streptomyces smaragdinus sp. nov. and Streptomyces fabii sp. nov., isolated from the gut of fungus growing-termite Macrotermes natalensis.</title>
        <authorList>
            <person name="Schwitalla J."/>
            <person name="Benndorf R."/>
            <person name="Martin K."/>
            <person name="De Beer W."/>
            <person name="Kaster A.-K."/>
            <person name="Vollmers J."/>
            <person name="Poulsen M."/>
            <person name="Beemelmanns C."/>
        </authorList>
    </citation>
    <scope>NUCLEOTIDE SEQUENCE [LARGE SCALE GENOMIC DNA]</scope>
    <source>
        <strain evidence="3 4">RB5</strain>
    </source>
</reference>
<evidence type="ECO:0000256" key="2">
    <source>
        <dbReference type="SAM" id="Phobius"/>
    </source>
</evidence>